<dbReference type="SUPFAM" id="SSF102405">
    <property type="entry name" value="MCP/YpsA-like"/>
    <property type="match status" value="1"/>
</dbReference>
<reference evidence="6" key="1">
    <citation type="submission" date="2016-10" db="EMBL/GenBank/DDBJ databases">
        <authorList>
            <person name="Varghese N."/>
        </authorList>
    </citation>
    <scope>NUCLEOTIDE SEQUENCE [LARGE SCALE GENOMIC DNA]</scope>
    <source>
        <strain evidence="6">DSM 20639</strain>
    </source>
</reference>
<dbReference type="InterPro" id="IPR057666">
    <property type="entry name" value="DrpA_SLOG"/>
</dbReference>
<dbReference type="InterPro" id="IPR003488">
    <property type="entry name" value="DprA"/>
</dbReference>
<feature type="domain" description="Smf/DprA SLOG" evidence="3">
    <location>
        <begin position="148"/>
        <end position="358"/>
    </location>
</feature>
<evidence type="ECO:0000256" key="1">
    <source>
        <dbReference type="ARBA" id="ARBA00006525"/>
    </source>
</evidence>
<organism evidence="5 6">
    <name type="scientific">Actinobaculum suis</name>
    <dbReference type="NCBI Taxonomy" id="1657"/>
    <lineage>
        <taxon>Bacteria</taxon>
        <taxon>Bacillati</taxon>
        <taxon>Actinomycetota</taxon>
        <taxon>Actinomycetes</taxon>
        <taxon>Actinomycetales</taxon>
        <taxon>Actinomycetaceae</taxon>
        <taxon>Actinobaculum</taxon>
    </lineage>
</organism>
<feature type="compositionally biased region" description="Basic and acidic residues" evidence="2">
    <location>
        <begin position="1"/>
        <end position="10"/>
    </location>
</feature>
<evidence type="ECO:0000313" key="6">
    <source>
        <dbReference type="Proteomes" id="UP000182744"/>
    </source>
</evidence>
<dbReference type="NCBIfam" id="TIGR00732">
    <property type="entry name" value="dprA"/>
    <property type="match status" value="1"/>
</dbReference>
<accession>A0A1G6ZIM0</accession>
<sequence>MHDTYSRPDDPENQPAATPGATYNQHVATPGAATASPRHPQQINAASEATDEATAKAAGEATDEAAEQRAAMAWTRLAEGEDYAAMALVQEMGFALALDFVRNPHSTRALPEPIRKGLQRWTPRLDDAAFAQDLNNARANGLGFVRWNGPGYPRQLLDAAFTSLQAVPPLGLWYSGDISLLHQPSLALVGSRAASAYGTRLATEFGFEAARHGIPVVSGGALGIDAAAHRGVLQGGGKAIVVFASGADRIYPRANAELFAEIRRTGGLIISESPPGAAPHRHRFLSRNRIIAGVSAGVVVVEAPYRSGAISTARHALTQGRPVGAVPNAVDVPHALGCLRLLREGAICIRGAADALELLGNDAVSPGSHSQLALDISPGLAKSDPLAGDPLAVRIRDALPAVRAASTERIAATAGLGIAETMRGLGRLELAGVAERKAAGWRLTQTAREASARNAN</sequence>
<dbReference type="EMBL" id="FNAU01000001">
    <property type="protein sequence ID" value="SDE02262.1"/>
    <property type="molecule type" value="Genomic_DNA"/>
</dbReference>
<dbReference type="Proteomes" id="UP001273799">
    <property type="component" value="Unassembled WGS sequence"/>
</dbReference>
<dbReference type="PANTHER" id="PTHR43022">
    <property type="entry name" value="PROTEIN SMF"/>
    <property type="match status" value="1"/>
</dbReference>
<feature type="region of interest" description="Disordered" evidence="2">
    <location>
        <begin position="1"/>
        <end position="62"/>
    </location>
</feature>
<reference evidence="4" key="3">
    <citation type="submission" date="2023-10" db="EMBL/GenBank/DDBJ databases">
        <title>Whole Genome based description of the genera Actinobaculum and Actinotignum reveals a complex phylogenetic relationship within the species included in the genus Actinotignum.</title>
        <authorList>
            <person name="Jensen C.S."/>
            <person name="Dargis R."/>
            <person name="Kemp M."/>
            <person name="Christensen J.J."/>
        </authorList>
    </citation>
    <scope>NUCLEOTIDE SEQUENCE</scope>
    <source>
        <strain evidence="4">Actinobaculum_suis_CCUG19206T</strain>
    </source>
</reference>
<protein>
    <submittedName>
        <fullName evidence="5">DNA processing protein</fullName>
    </submittedName>
    <submittedName>
        <fullName evidence="4">DNA-processing protein DprA</fullName>
    </submittedName>
</protein>
<evidence type="ECO:0000313" key="4">
    <source>
        <dbReference type="EMBL" id="MDY5154029.1"/>
    </source>
</evidence>
<dbReference type="PANTHER" id="PTHR43022:SF1">
    <property type="entry name" value="PROTEIN SMF"/>
    <property type="match status" value="1"/>
</dbReference>
<proteinExistence type="inferred from homology"/>
<evidence type="ECO:0000259" key="3">
    <source>
        <dbReference type="Pfam" id="PF02481"/>
    </source>
</evidence>
<evidence type="ECO:0000313" key="5">
    <source>
        <dbReference type="EMBL" id="SDE02262.1"/>
    </source>
</evidence>
<dbReference type="RefSeq" id="WP_083329957.1">
    <property type="nucleotide sequence ID" value="NZ_FNAU01000001.1"/>
</dbReference>
<dbReference type="Proteomes" id="UP000182744">
    <property type="component" value="Unassembled WGS sequence"/>
</dbReference>
<dbReference type="EMBL" id="JAWNFU010000005">
    <property type="protein sequence ID" value="MDY5154029.1"/>
    <property type="molecule type" value="Genomic_DNA"/>
</dbReference>
<gene>
    <name evidence="4" type="primary">dprA</name>
    <name evidence="4" type="ORF">R6G71_08260</name>
    <name evidence="5" type="ORF">SAMN05421878_101131</name>
</gene>
<dbReference type="Pfam" id="PF02481">
    <property type="entry name" value="DNA_processg_A"/>
    <property type="match status" value="1"/>
</dbReference>
<name>A0A1G6ZIM0_9ACTO</name>
<dbReference type="AlphaFoldDB" id="A0A1G6ZIM0"/>
<comment type="similarity">
    <text evidence="1">Belongs to the DprA/Smf family.</text>
</comment>
<dbReference type="GO" id="GO:0009294">
    <property type="term" value="P:DNA-mediated transformation"/>
    <property type="evidence" value="ECO:0007669"/>
    <property type="project" value="InterPro"/>
</dbReference>
<reference evidence="5" key="2">
    <citation type="submission" date="2016-10" db="EMBL/GenBank/DDBJ databases">
        <authorList>
            <person name="de Groot N.N."/>
        </authorList>
    </citation>
    <scope>NUCLEOTIDE SEQUENCE [LARGE SCALE GENOMIC DNA]</scope>
    <source>
        <strain evidence="5">DSM 20639</strain>
    </source>
</reference>
<evidence type="ECO:0000256" key="2">
    <source>
        <dbReference type="SAM" id="MobiDB-lite"/>
    </source>
</evidence>
<dbReference type="Gene3D" id="3.40.50.450">
    <property type="match status" value="1"/>
</dbReference>
<keyword evidence="6" id="KW-1185">Reference proteome</keyword>